<sequence>MTTSAPPRVLQVGPLLPALEQALHRTYPVLRLPTAQAESFVQEHGHDITAAVTSATVGVDAALMAALPELKAVVNFGVGYDTTDVAAARARGIAVSNTPDVLTDCVADLAVGLLIDVFRGISAADRFVRGGGWDSGKFPLTTRVSGKRVGILGLGRIGQAIAKRLEGFDIAISYHSRSPVPGAPYTYVDSVHELARRNDALIVAASGGPDTAGLVSHQVLEALGPNGYLVNIARGSLIDQDALVGALTSGAIAGAGLDVFTDEPSVPEPLTSLDNVVLLPHMASGTQETRQAMADLVLENLDTFLRTGELVTPVP</sequence>
<dbReference type="GO" id="GO:0016618">
    <property type="term" value="F:hydroxypyruvate reductase [NAD(P)H] activity"/>
    <property type="evidence" value="ECO:0007669"/>
    <property type="project" value="TreeGrafter"/>
</dbReference>
<evidence type="ECO:0000256" key="1">
    <source>
        <dbReference type="ARBA" id="ARBA00005854"/>
    </source>
</evidence>
<keyword evidence="3 5" id="KW-0560">Oxidoreductase</keyword>
<feature type="domain" description="D-isomer specific 2-hydroxyacid dehydrogenase catalytic" evidence="6">
    <location>
        <begin position="40"/>
        <end position="314"/>
    </location>
</feature>
<accession>A0A917LY56</accession>
<dbReference type="InterPro" id="IPR050223">
    <property type="entry name" value="D-isomer_2-hydroxyacid_DH"/>
</dbReference>
<reference evidence="8" key="1">
    <citation type="journal article" date="2014" name="Int. J. Syst. Evol. Microbiol.">
        <title>Complete genome sequence of Corynebacterium casei LMG S-19264T (=DSM 44701T), isolated from a smear-ripened cheese.</title>
        <authorList>
            <consortium name="US DOE Joint Genome Institute (JGI-PGF)"/>
            <person name="Walter F."/>
            <person name="Albersmeier A."/>
            <person name="Kalinowski J."/>
            <person name="Ruckert C."/>
        </authorList>
    </citation>
    <scope>NUCLEOTIDE SEQUENCE</scope>
    <source>
        <strain evidence="8">CGMCC 1.12187</strain>
    </source>
</reference>
<dbReference type="InterPro" id="IPR036291">
    <property type="entry name" value="NAD(P)-bd_dom_sf"/>
</dbReference>
<evidence type="ECO:0000256" key="4">
    <source>
        <dbReference type="ARBA" id="ARBA00023027"/>
    </source>
</evidence>
<dbReference type="CDD" id="cd12156">
    <property type="entry name" value="HPPR"/>
    <property type="match status" value="1"/>
</dbReference>
<evidence type="ECO:0000256" key="5">
    <source>
        <dbReference type="RuleBase" id="RU003719"/>
    </source>
</evidence>
<comment type="caution">
    <text evidence="8">The sequence shown here is derived from an EMBL/GenBank/DDBJ whole genome shotgun (WGS) entry which is preliminary data.</text>
</comment>
<dbReference type="GO" id="GO:0030267">
    <property type="term" value="F:glyoxylate reductase (NADPH) activity"/>
    <property type="evidence" value="ECO:0007669"/>
    <property type="project" value="TreeGrafter"/>
</dbReference>
<dbReference type="FunFam" id="3.40.50.720:FF:000213">
    <property type="entry name" value="Putative 2-hydroxyacid dehydrogenase"/>
    <property type="match status" value="1"/>
</dbReference>
<keyword evidence="4" id="KW-0520">NAD</keyword>
<dbReference type="GO" id="GO:0005829">
    <property type="term" value="C:cytosol"/>
    <property type="evidence" value="ECO:0007669"/>
    <property type="project" value="TreeGrafter"/>
</dbReference>
<dbReference type="PANTHER" id="PTHR10996">
    <property type="entry name" value="2-HYDROXYACID DEHYDROGENASE-RELATED"/>
    <property type="match status" value="1"/>
</dbReference>
<gene>
    <name evidence="8" type="ORF">GCM10011374_30570</name>
</gene>
<dbReference type="InterPro" id="IPR006139">
    <property type="entry name" value="D-isomer_2_OHA_DH_cat_dom"/>
</dbReference>
<dbReference type="PROSITE" id="PS00065">
    <property type="entry name" value="D_2_HYDROXYACID_DH_1"/>
    <property type="match status" value="1"/>
</dbReference>
<keyword evidence="2" id="KW-0521">NADP</keyword>
<evidence type="ECO:0000313" key="9">
    <source>
        <dbReference type="Proteomes" id="UP000638848"/>
    </source>
</evidence>
<evidence type="ECO:0000313" key="8">
    <source>
        <dbReference type="EMBL" id="GGG64780.1"/>
    </source>
</evidence>
<reference evidence="8" key="2">
    <citation type="submission" date="2020-09" db="EMBL/GenBank/DDBJ databases">
        <authorList>
            <person name="Sun Q."/>
            <person name="Zhou Y."/>
        </authorList>
    </citation>
    <scope>NUCLEOTIDE SEQUENCE</scope>
    <source>
        <strain evidence="8">CGMCC 1.12187</strain>
    </source>
</reference>
<dbReference type="GO" id="GO:0051287">
    <property type="term" value="F:NAD binding"/>
    <property type="evidence" value="ECO:0007669"/>
    <property type="project" value="InterPro"/>
</dbReference>
<evidence type="ECO:0000256" key="3">
    <source>
        <dbReference type="ARBA" id="ARBA00023002"/>
    </source>
</evidence>
<organism evidence="8 9">
    <name type="scientific">Kocuria dechangensis</name>
    <dbReference type="NCBI Taxonomy" id="1176249"/>
    <lineage>
        <taxon>Bacteria</taxon>
        <taxon>Bacillati</taxon>
        <taxon>Actinomycetota</taxon>
        <taxon>Actinomycetes</taxon>
        <taxon>Micrococcales</taxon>
        <taxon>Micrococcaceae</taxon>
        <taxon>Kocuria</taxon>
    </lineage>
</organism>
<feature type="domain" description="D-isomer specific 2-hydroxyacid dehydrogenase NAD-binding" evidence="7">
    <location>
        <begin position="111"/>
        <end position="283"/>
    </location>
</feature>
<keyword evidence="9" id="KW-1185">Reference proteome</keyword>
<dbReference type="Pfam" id="PF00389">
    <property type="entry name" value="2-Hacid_dh"/>
    <property type="match status" value="1"/>
</dbReference>
<dbReference type="Proteomes" id="UP000638848">
    <property type="component" value="Unassembled WGS sequence"/>
</dbReference>
<comment type="similarity">
    <text evidence="1 5">Belongs to the D-isomer specific 2-hydroxyacid dehydrogenase family.</text>
</comment>
<evidence type="ECO:0000259" key="6">
    <source>
        <dbReference type="Pfam" id="PF00389"/>
    </source>
</evidence>
<proteinExistence type="inferred from homology"/>
<dbReference type="EMBL" id="BMEQ01000019">
    <property type="protein sequence ID" value="GGG64780.1"/>
    <property type="molecule type" value="Genomic_DNA"/>
</dbReference>
<dbReference type="RefSeq" id="WP_188538743.1">
    <property type="nucleotide sequence ID" value="NZ_BMEQ01000019.1"/>
</dbReference>
<protein>
    <submittedName>
        <fullName evidence="8">Hydroxyacid dehydrogenase</fullName>
    </submittedName>
</protein>
<dbReference type="SUPFAM" id="SSF51735">
    <property type="entry name" value="NAD(P)-binding Rossmann-fold domains"/>
    <property type="match status" value="1"/>
</dbReference>
<dbReference type="PANTHER" id="PTHR10996:SF178">
    <property type="entry name" value="2-HYDROXYACID DEHYDROGENASE YGL185C-RELATED"/>
    <property type="match status" value="1"/>
</dbReference>
<name>A0A917LY56_9MICC</name>
<dbReference type="SUPFAM" id="SSF52283">
    <property type="entry name" value="Formate/glycerate dehydrogenase catalytic domain-like"/>
    <property type="match status" value="1"/>
</dbReference>
<dbReference type="InterPro" id="IPR006140">
    <property type="entry name" value="D-isomer_DH_NAD-bd"/>
</dbReference>
<evidence type="ECO:0000259" key="7">
    <source>
        <dbReference type="Pfam" id="PF02826"/>
    </source>
</evidence>
<evidence type="ECO:0000256" key="2">
    <source>
        <dbReference type="ARBA" id="ARBA00022857"/>
    </source>
</evidence>
<dbReference type="AlphaFoldDB" id="A0A917LY56"/>
<dbReference type="Gene3D" id="3.40.50.720">
    <property type="entry name" value="NAD(P)-binding Rossmann-like Domain"/>
    <property type="match status" value="2"/>
</dbReference>
<dbReference type="InterPro" id="IPR029752">
    <property type="entry name" value="D-isomer_DH_CS1"/>
</dbReference>
<dbReference type="Pfam" id="PF02826">
    <property type="entry name" value="2-Hacid_dh_C"/>
    <property type="match status" value="1"/>
</dbReference>